<proteinExistence type="predicted"/>
<organism evidence="2 3">
    <name type="scientific">Necator americanus</name>
    <name type="common">Human hookworm</name>
    <dbReference type="NCBI Taxonomy" id="51031"/>
    <lineage>
        <taxon>Eukaryota</taxon>
        <taxon>Metazoa</taxon>
        <taxon>Ecdysozoa</taxon>
        <taxon>Nematoda</taxon>
        <taxon>Chromadorea</taxon>
        <taxon>Rhabditida</taxon>
        <taxon>Rhabditina</taxon>
        <taxon>Rhabditomorpha</taxon>
        <taxon>Strongyloidea</taxon>
        <taxon>Ancylostomatidae</taxon>
        <taxon>Bunostominae</taxon>
        <taxon>Necator</taxon>
    </lineage>
</organism>
<comment type="caution">
    <text evidence="2">The sequence shown here is derived from an EMBL/GenBank/DDBJ whole genome shotgun (WGS) entry which is preliminary data.</text>
</comment>
<keyword evidence="3" id="KW-1185">Reference proteome</keyword>
<evidence type="ECO:0000313" key="3">
    <source>
        <dbReference type="Proteomes" id="UP001303046"/>
    </source>
</evidence>
<gene>
    <name evidence="2" type="primary">Necator_chrIV.g14059</name>
    <name evidence="2" type="ORF">RB195_000765</name>
</gene>
<protein>
    <submittedName>
        <fullName evidence="2">Uncharacterized protein</fullName>
    </submittedName>
</protein>
<feature type="compositionally biased region" description="Basic and acidic residues" evidence="1">
    <location>
        <begin position="27"/>
        <end position="40"/>
    </location>
</feature>
<evidence type="ECO:0000313" key="2">
    <source>
        <dbReference type="EMBL" id="KAK6747770.1"/>
    </source>
</evidence>
<accession>A0ABR1DB90</accession>
<dbReference type="EMBL" id="JAVFWL010000004">
    <property type="protein sequence ID" value="KAK6747770.1"/>
    <property type="molecule type" value="Genomic_DNA"/>
</dbReference>
<name>A0ABR1DB90_NECAM</name>
<evidence type="ECO:0000256" key="1">
    <source>
        <dbReference type="SAM" id="MobiDB-lite"/>
    </source>
</evidence>
<dbReference type="Proteomes" id="UP001303046">
    <property type="component" value="Unassembled WGS sequence"/>
</dbReference>
<feature type="region of interest" description="Disordered" evidence="1">
    <location>
        <begin position="1"/>
        <end position="43"/>
    </location>
</feature>
<reference evidence="2 3" key="1">
    <citation type="submission" date="2023-08" db="EMBL/GenBank/DDBJ databases">
        <title>A Necator americanus chromosomal reference genome.</title>
        <authorList>
            <person name="Ilik V."/>
            <person name="Petrzelkova K.J."/>
            <person name="Pardy F."/>
            <person name="Fuh T."/>
            <person name="Niatou-Singa F.S."/>
            <person name="Gouil Q."/>
            <person name="Baker L."/>
            <person name="Ritchie M.E."/>
            <person name="Jex A.R."/>
            <person name="Gazzola D."/>
            <person name="Li H."/>
            <person name="Toshio Fujiwara R."/>
            <person name="Zhan B."/>
            <person name="Aroian R.V."/>
            <person name="Pafco B."/>
            <person name="Schwarz E.M."/>
        </authorList>
    </citation>
    <scope>NUCLEOTIDE SEQUENCE [LARGE SCALE GENOMIC DNA]</scope>
    <source>
        <strain evidence="2 3">Aroian</strain>
        <tissue evidence="2">Whole animal</tissue>
    </source>
</reference>
<sequence length="76" mass="8705">MVKAQRDSLVAPDLPTNRVGKYGYVRKQKDERKEEKDLRNGKVQYGLTTSGKWEQKLTKIHVAKNKGERSSAMDNV</sequence>